<dbReference type="WBParaSite" id="TASK_0000196201-mRNA-1">
    <property type="protein sequence ID" value="TASK_0000196201-mRNA-1"/>
    <property type="gene ID" value="TASK_0000196201"/>
</dbReference>
<sequence>MGWTCRLPALPFTLPSSLLPPSYPPLLLPPPIPPPPPPPPPLPPPPAPPPPPHGISPHSHLIYCSPRFHHKVGLLRAPSVLHGVASKGASVGEWPGKKTDVIRAVNTEWICGDGGGGGDDDGGGGGGGGVSDLVLDGLEAEPPSRGVIAGGLVVGVGRKEGNEKVIVIVGLLCRG</sequence>
<gene>
    <name evidence="2" type="ORF">TASK_LOCUS1963</name>
</gene>
<dbReference type="EMBL" id="UYRS01000793">
    <property type="protein sequence ID" value="VDK24029.1"/>
    <property type="molecule type" value="Genomic_DNA"/>
</dbReference>
<proteinExistence type="predicted"/>
<accession>A0A0R3VX18</accession>
<evidence type="ECO:0000256" key="1">
    <source>
        <dbReference type="SAM" id="MobiDB-lite"/>
    </source>
</evidence>
<protein>
    <submittedName>
        <fullName evidence="2 4">Uncharacterized protein</fullName>
    </submittedName>
</protein>
<reference evidence="4" key="1">
    <citation type="submission" date="2017-02" db="UniProtKB">
        <authorList>
            <consortium name="WormBaseParasite"/>
        </authorList>
    </citation>
    <scope>IDENTIFICATION</scope>
</reference>
<feature type="region of interest" description="Disordered" evidence="1">
    <location>
        <begin position="25"/>
        <end position="54"/>
    </location>
</feature>
<keyword evidence="3" id="KW-1185">Reference proteome</keyword>
<name>A0A0R3VX18_TAEAS</name>
<dbReference type="Proteomes" id="UP000282613">
    <property type="component" value="Unassembled WGS sequence"/>
</dbReference>
<reference evidence="2 3" key="2">
    <citation type="submission" date="2018-11" db="EMBL/GenBank/DDBJ databases">
        <authorList>
            <consortium name="Pathogen Informatics"/>
        </authorList>
    </citation>
    <scope>NUCLEOTIDE SEQUENCE [LARGE SCALE GENOMIC DNA]</scope>
</reference>
<organism evidence="4">
    <name type="scientific">Taenia asiatica</name>
    <name type="common">Asian tapeworm</name>
    <dbReference type="NCBI Taxonomy" id="60517"/>
    <lineage>
        <taxon>Eukaryota</taxon>
        <taxon>Metazoa</taxon>
        <taxon>Spiralia</taxon>
        <taxon>Lophotrochozoa</taxon>
        <taxon>Platyhelminthes</taxon>
        <taxon>Cestoda</taxon>
        <taxon>Eucestoda</taxon>
        <taxon>Cyclophyllidea</taxon>
        <taxon>Taeniidae</taxon>
        <taxon>Taenia</taxon>
    </lineage>
</organism>
<evidence type="ECO:0000313" key="3">
    <source>
        <dbReference type="Proteomes" id="UP000282613"/>
    </source>
</evidence>
<evidence type="ECO:0000313" key="2">
    <source>
        <dbReference type="EMBL" id="VDK24029.1"/>
    </source>
</evidence>
<evidence type="ECO:0000313" key="4">
    <source>
        <dbReference type="WBParaSite" id="TASK_0000196201-mRNA-1"/>
    </source>
</evidence>
<dbReference type="AlphaFoldDB" id="A0A0R3VX18"/>